<evidence type="ECO:0000313" key="1">
    <source>
        <dbReference type="EMBL" id="GIY20798.1"/>
    </source>
</evidence>
<dbReference type="AlphaFoldDB" id="A0AAV4REQ9"/>
<organism evidence="1 2">
    <name type="scientific">Caerostris extrusa</name>
    <name type="common">Bark spider</name>
    <name type="synonym">Caerostris bankana</name>
    <dbReference type="NCBI Taxonomy" id="172846"/>
    <lineage>
        <taxon>Eukaryota</taxon>
        <taxon>Metazoa</taxon>
        <taxon>Ecdysozoa</taxon>
        <taxon>Arthropoda</taxon>
        <taxon>Chelicerata</taxon>
        <taxon>Arachnida</taxon>
        <taxon>Araneae</taxon>
        <taxon>Araneomorphae</taxon>
        <taxon>Entelegynae</taxon>
        <taxon>Araneoidea</taxon>
        <taxon>Araneidae</taxon>
        <taxon>Caerostris</taxon>
    </lineage>
</organism>
<dbReference type="EMBL" id="BPLR01007937">
    <property type="protein sequence ID" value="GIY20798.1"/>
    <property type="molecule type" value="Genomic_DNA"/>
</dbReference>
<reference evidence="1 2" key="1">
    <citation type="submission" date="2021-06" db="EMBL/GenBank/DDBJ databases">
        <title>Caerostris extrusa draft genome.</title>
        <authorList>
            <person name="Kono N."/>
            <person name="Arakawa K."/>
        </authorList>
    </citation>
    <scope>NUCLEOTIDE SEQUENCE [LARGE SCALE GENOMIC DNA]</scope>
</reference>
<keyword evidence="2" id="KW-1185">Reference proteome</keyword>
<proteinExistence type="predicted"/>
<evidence type="ECO:0000313" key="2">
    <source>
        <dbReference type="Proteomes" id="UP001054945"/>
    </source>
</evidence>
<sequence length="87" mass="9871">MSATTLSLPVIYCTFWLKDYNSSTHLASRPIGDLRLVVGFHSYFCSRHITTKFLQSQTIARASTYVIGIVSFCWRELRSLAYSDSSP</sequence>
<name>A0AAV4REQ9_CAEEX</name>
<protein>
    <submittedName>
        <fullName evidence="1">Uncharacterized protein</fullName>
    </submittedName>
</protein>
<accession>A0AAV4REQ9</accession>
<gene>
    <name evidence="1" type="ORF">CEXT_544681</name>
</gene>
<dbReference type="Proteomes" id="UP001054945">
    <property type="component" value="Unassembled WGS sequence"/>
</dbReference>
<comment type="caution">
    <text evidence="1">The sequence shown here is derived from an EMBL/GenBank/DDBJ whole genome shotgun (WGS) entry which is preliminary data.</text>
</comment>